<evidence type="ECO:0000256" key="6">
    <source>
        <dbReference type="ARBA" id="ARBA00022692"/>
    </source>
</evidence>
<dbReference type="STRING" id="1280946.HY29_11460"/>
<dbReference type="AlphaFoldDB" id="A0A062UHB9"/>
<evidence type="ECO:0000256" key="2">
    <source>
        <dbReference type="ARBA" id="ARBA00005318"/>
    </source>
</evidence>
<keyword evidence="8" id="KW-1133">Transmembrane helix</keyword>
<evidence type="ECO:0000256" key="4">
    <source>
        <dbReference type="ARBA" id="ARBA00022475"/>
    </source>
</evidence>
<proteinExistence type="inferred from homology"/>
<evidence type="ECO:0008006" key="14">
    <source>
        <dbReference type="Google" id="ProtNLM"/>
    </source>
</evidence>
<dbReference type="GO" id="GO:0015627">
    <property type="term" value="C:type II protein secretion system complex"/>
    <property type="evidence" value="ECO:0007669"/>
    <property type="project" value="InterPro"/>
</dbReference>
<dbReference type="GO" id="GO:0009276">
    <property type="term" value="C:Gram-negative-bacterium-type cell wall"/>
    <property type="evidence" value="ECO:0007669"/>
    <property type="project" value="InterPro"/>
</dbReference>
<evidence type="ECO:0000256" key="8">
    <source>
        <dbReference type="ARBA" id="ARBA00022989"/>
    </source>
</evidence>
<dbReference type="PATRIC" id="fig|1280946.3.peg.1085"/>
<dbReference type="GO" id="GO:0015628">
    <property type="term" value="P:protein secretion by the type II secretion system"/>
    <property type="evidence" value="ECO:0007669"/>
    <property type="project" value="InterPro"/>
</dbReference>
<dbReference type="eggNOG" id="COG3297">
    <property type="taxonomic scope" value="Bacteria"/>
</dbReference>
<dbReference type="EMBL" id="AWFF01000029">
    <property type="protein sequence ID" value="KCZ55525.1"/>
    <property type="molecule type" value="Genomic_DNA"/>
</dbReference>
<comment type="subcellular location">
    <subcellularLocation>
        <location evidence="1">Cell inner membrane</location>
        <topology evidence="1">Single-pass membrane protein</topology>
    </subcellularLocation>
</comment>
<reference evidence="12 13" key="1">
    <citation type="journal article" date="2014" name="Antonie Van Leeuwenhoek">
        <title>Hyphomonas beringensis sp. nov. and Hyphomonas chukchiensis sp. nov., isolated from surface seawater of the Bering Sea and Chukchi Sea.</title>
        <authorList>
            <person name="Li C."/>
            <person name="Lai Q."/>
            <person name="Li G."/>
            <person name="Dong C."/>
            <person name="Wang J."/>
            <person name="Liao Y."/>
            <person name="Shao Z."/>
        </authorList>
    </citation>
    <scope>NUCLEOTIDE SEQUENCE [LARGE SCALE GENOMIC DNA]</scope>
    <source>
        <strain evidence="12 13">25B14_1</strain>
    </source>
</reference>
<dbReference type="InterPro" id="IPR024230">
    <property type="entry name" value="GspL_cyto_dom"/>
</dbReference>
<evidence type="ECO:0000313" key="13">
    <source>
        <dbReference type="Proteomes" id="UP000027037"/>
    </source>
</evidence>
<keyword evidence="4" id="KW-1003">Cell membrane</keyword>
<keyword evidence="6" id="KW-0812">Transmembrane</keyword>
<evidence type="ECO:0000256" key="5">
    <source>
        <dbReference type="ARBA" id="ARBA00022519"/>
    </source>
</evidence>
<dbReference type="Gene3D" id="3.30.420.380">
    <property type="match status" value="1"/>
</dbReference>
<dbReference type="NCBIfam" id="TIGR01709">
    <property type="entry name" value="typeII_sec_gspL"/>
    <property type="match status" value="1"/>
</dbReference>
<feature type="domain" description="GspL periplasmic" evidence="11">
    <location>
        <begin position="190"/>
        <end position="341"/>
    </location>
</feature>
<keyword evidence="3" id="KW-0813">Transport</keyword>
<sequence length="343" mass="36282">MELLPEGEMPPAGSELVVLVPGTEVTAHRVKLAARRPAEIIRLAAFAVEDELSVPVESTHAAVSPGMTDTSVRQVYAVSNDQMERWLEQISSLGFEKARLVPDLSVLPIGAFVDVGDRLLFAGGEHLMAIDTAWPSDVIAALLKQAGIDQQAQRVDALLKLAEWAEQAGKLTDLRQGYFAHASEAALPLKQFRPLAIMTASAVAVWVAFLALSTHSMRNLTGILKAQAKADYAAAYPGSPVPSDPAAALRSAQGEGVVTGTPSFMDASAVLYGAVEATPGASLISVRYDRRTGELRATLTYPAFGTDLDVKKAVEAVGLSVDLGDTRLEDGRVVGDLIVGARS</sequence>
<keyword evidence="5" id="KW-0997">Cell inner membrane</keyword>
<name>A0A062UHB9_9PROT</name>
<dbReference type="Proteomes" id="UP000027037">
    <property type="component" value="Unassembled WGS sequence"/>
</dbReference>
<accession>A0A062UHB9</accession>
<keyword evidence="7" id="KW-0653">Protein transport</keyword>
<dbReference type="GO" id="GO:0005886">
    <property type="term" value="C:plasma membrane"/>
    <property type="evidence" value="ECO:0007669"/>
    <property type="project" value="UniProtKB-SubCell"/>
</dbReference>
<dbReference type="InterPro" id="IPR025691">
    <property type="entry name" value="GspL_pp_dom"/>
</dbReference>
<evidence type="ECO:0000313" key="12">
    <source>
        <dbReference type="EMBL" id="KCZ55525.1"/>
    </source>
</evidence>
<comment type="caution">
    <text evidence="12">The sequence shown here is derived from an EMBL/GenBank/DDBJ whole genome shotgun (WGS) entry which is preliminary data.</text>
</comment>
<evidence type="ECO:0000256" key="1">
    <source>
        <dbReference type="ARBA" id="ARBA00004377"/>
    </source>
</evidence>
<gene>
    <name evidence="12" type="ORF">HY29_11460</name>
</gene>
<dbReference type="InterPro" id="IPR007812">
    <property type="entry name" value="T2SS_protein-GspL"/>
</dbReference>
<evidence type="ECO:0000256" key="7">
    <source>
        <dbReference type="ARBA" id="ARBA00022927"/>
    </source>
</evidence>
<keyword evidence="9" id="KW-0472">Membrane</keyword>
<keyword evidence="13" id="KW-1185">Reference proteome</keyword>
<dbReference type="SUPFAM" id="SSF53067">
    <property type="entry name" value="Actin-like ATPase domain"/>
    <property type="match status" value="1"/>
</dbReference>
<feature type="domain" description="GspL cytoplasmic actin-ATPase-like" evidence="10">
    <location>
        <begin position="14"/>
        <end position="168"/>
    </location>
</feature>
<dbReference type="Pfam" id="PF12693">
    <property type="entry name" value="GspL_C"/>
    <property type="match status" value="1"/>
</dbReference>
<evidence type="ECO:0000259" key="11">
    <source>
        <dbReference type="Pfam" id="PF12693"/>
    </source>
</evidence>
<evidence type="ECO:0000259" key="10">
    <source>
        <dbReference type="Pfam" id="PF05134"/>
    </source>
</evidence>
<evidence type="ECO:0000256" key="9">
    <source>
        <dbReference type="ARBA" id="ARBA00023136"/>
    </source>
</evidence>
<protein>
    <recommendedName>
        <fullName evidence="14">GspL cytoplasmic actin-ATPase-like domain-containing protein</fullName>
    </recommendedName>
</protein>
<dbReference type="PIRSF" id="PIRSF015761">
    <property type="entry name" value="Protein_L"/>
    <property type="match status" value="1"/>
</dbReference>
<organism evidence="12 13">
    <name type="scientific">Hyphomonas beringensis</name>
    <dbReference type="NCBI Taxonomy" id="1280946"/>
    <lineage>
        <taxon>Bacteria</taxon>
        <taxon>Pseudomonadati</taxon>
        <taxon>Pseudomonadota</taxon>
        <taxon>Alphaproteobacteria</taxon>
        <taxon>Hyphomonadales</taxon>
        <taxon>Hyphomonadaceae</taxon>
        <taxon>Hyphomonas</taxon>
    </lineage>
</organism>
<comment type="similarity">
    <text evidence="2">Belongs to the GSP L family.</text>
</comment>
<dbReference type="Pfam" id="PF05134">
    <property type="entry name" value="T2SSL"/>
    <property type="match status" value="1"/>
</dbReference>
<dbReference type="InterPro" id="IPR043129">
    <property type="entry name" value="ATPase_NBD"/>
</dbReference>
<evidence type="ECO:0000256" key="3">
    <source>
        <dbReference type="ARBA" id="ARBA00022448"/>
    </source>
</evidence>